<name>A0A8I3W0I4_CALJA</name>
<dbReference type="Ensembl" id="ENSCJAT00000147730.1">
    <property type="protein sequence ID" value="ENSCJAP00000080632.1"/>
    <property type="gene ID" value="ENSCJAG00000081222.1"/>
</dbReference>
<dbReference type="GeneTree" id="ENSGT00940000161627"/>
<reference evidence="1" key="3">
    <citation type="submission" date="2025-09" db="UniProtKB">
        <authorList>
            <consortium name="Ensembl"/>
        </authorList>
    </citation>
    <scope>IDENTIFICATION</scope>
</reference>
<evidence type="ECO:0000313" key="1">
    <source>
        <dbReference type="Ensembl" id="ENSCJAP00000080632.1"/>
    </source>
</evidence>
<dbReference type="PANTHER" id="PTHR46254">
    <property type="entry name" value="PROTEIN GVQW1-RELATED"/>
    <property type="match status" value="1"/>
</dbReference>
<keyword evidence="2" id="KW-1185">Reference proteome</keyword>
<organism evidence="1 2">
    <name type="scientific">Callithrix jacchus</name>
    <name type="common">White-tufted-ear marmoset</name>
    <name type="synonym">Simia Jacchus</name>
    <dbReference type="NCBI Taxonomy" id="9483"/>
    <lineage>
        <taxon>Eukaryota</taxon>
        <taxon>Metazoa</taxon>
        <taxon>Chordata</taxon>
        <taxon>Craniata</taxon>
        <taxon>Vertebrata</taxon>
        <taxon>Euteleostomi</taxon>
        <taxon>Mammalia</taxon>
        <taxon>Eutheria</taxon>
        <taxon>Euarchontoglires</taxon>
        <taxon>Primates</taxon>
        <taxon>Haplorrhini</taxon>
        <taxon>Platyrrhini</taxon>
        <taxon>Cebidae</taxon>
        <taxon>Callitrichinae</taxon>
        <taxon>Callithrix</taxon>
        <taxon>Callithrix</taxon>
    </lineage>
</organism>
<sequence>MEAPFCFSLGPAFNSHFNATGVNHQAMASSWHQLPIYHFFFKTSVALSPRFERSGMISLQPPPPGFRQFSCLGLLSSWDYRHAPPCQANIFVFAADFIMLAGLHLLTSSDPRASPSQGAGITAPPLASHCCGWHGRKVYEEQLHYHRASKKGEFGAKRQYIYKCIYQHNIPS</sequence>
<proteinExistence type="predicted"/>
<accession>A0A8I3W0I4</accession>
<reference evidence="1" key="2">
    <citation type="submission" date="2025-08" db="UniProtKB">
        <authorList>
            <consortium name="Ensembl"/>
        </authorList>
    </citation>
    <scope>IDENTIFICATION</scope>
</reference>
<evidence type="ECO:0000313" key="2">
    <source>
        <dbReference type="Proteomes" id="UP000008225"/>
    </source>
</evidence>
<dbReference type="Proteomes" id="UP000008225">
    <property type="component" value="Chromosome 2"/>
</dbReference>
<dbReference type="AlphaFoldDB" id="A0A8I3W0I4"/>
<reference evidence="1 2" key="1">
    <citation type="submission" date="2009-03" db="EMBL/GenBank/DDBJ databases">
        <authorList>
            <person name="Warren W."/>
            <person name="Ye L."/>
            <person name="Minx P."/>
            <person name="Worley K."/>
            <person name="Gibbs R."/>
            <person name="Wilson R.K."/>
        </authorList>
    </citation>
    <scope>NUCLEOTIDE SEQUENCE [LARGE SCALE GENOMIC DNA]</scope>
</reference>
<protein>
    <submittedName>
        <fullName evidence="1">Uncharacterized protein</fullName>
    </submittedName>
</protein>
<dbReference type="PANTHER" id="PTHR46254:SF3">
    <property type="entry name" value="SECRETED PROTEIN"/>
    <property type="match status" value="1"/>
</dbReference>